<protein>
    <submittedName>
        <fullName evidence="1">28609_t:CDS:1</fullName>
    </submittedName>
</protein>
<reference evidence="1" key="1">
    <citation type="submission" date="2021-06" db="EMBL/GenBank/DDBJ databases">
        <authorList>
            <person name="Kallberg Y."/>
            <person name="Tangrot J."/>
            <person name="Rosling A."/>
        </authorList>
    </citation>
    <scope>NUCLEOTIDE SEQUENCE</scope>
    <source>
        <strain evidence="1">MA461A</strain>
    </source>
</reference>
<evidence type="ECO:0000313" key="2">
    <source>
        <dbReference type="Proteomes" id="UP000789920"/>
    </source>
</evidence>
<evidence type="ECO:0000313" key="1">
    <source>
        <dbReference type="EMBL" id="CAG8733485.1"/>
    </source>
</evidence>
<proteinExistence type="predicted"/>
<feature type="non-terminal residue" evidence="1">
    <location>
        <position position="1"/>
    </location>
</feature>
<name>A0ACA9Q8C7_9GLOM</name>
<comment type="caution">
    <text evidence="1">The sequence shown here is derived from an EMBL/GenBank/DDBJ whole genome shotgun (WGS) entry which is preliminary data.</text>
</comment>
<gene>
    <name evidence="1" type="ORF">RPERSI_LOCUS12406</name>
</gene>
<dbReference type="EMBL" id="CAJVQC010026553">
    <property type="protein sequence ID" value="CAG8733485.1"/>
    <property type="molecule type" value="Genomic_DNA"/>
</dbReference>
<keyword evidence="2" id="KW-1185">Reference proteome</keyword>
<dbReference type="Proteomes" id="UP000789920">
    <property type="component" value="Unassembled WGS sequence"/>
</dbReference>
<organism evidence="1 2">
    <name type="scientific">Racocetra persica</name>
    <dbReference type="NCBI Taxonomy" id="160502"/>
    <lineage>
        <taxon>Eukaryota</taxon>
        <taxon>Fungi</taxon>
        <taxon>Fungi incertae sedis</taxon>
        <taxon>Mucoromycota</taxon>
        <taxon>Glomeromycotina</taxon>
        <taxon>Glomeromycetes</taxon>
        <taxon>Diversisporales</taxon>
        <taxon>Gigasporaceae</taxon>
        <taxon>Racocetra</taxon>
    </lineage>
</organism>
<accession>A0ACA9Q8C7</accession>
<sequence>LNPTANLTSKFNRILELANKYKPVSMHIFNDVTLNNIVVRSPIKKRKYNNKFLKAVKPLNPTIEFFRSFYQHALEPQKRNINPIMLLGEVIHNSEYECGLGDESDNNDYDNDKDLAVSNHKN</sequence>